<gene>
    <name evidence="2" type="ORF">ISG29_08765</name>
</gene>
<reference evidence="2" key="1">
    <citation type="submission" date="2020-11" db="EMBL/GenBank/DDBJ databases">
        <title>Nocardioides sp. CBS4Y-1, whole genome shotgun sequence.</title>
        <authorList>
            <person name="Tuo L."/>
        </authorList>
    </citation>
    <scope>NUCLEOTIDE SEQUENCE</scope>
    <source>
        <strain evidence="2">CBS4Y-1</strain>
    </source>
</reference>
<name>A0A930Y787_9ACTN</name>
<dbReference type="Proteomes" id="UP000656804">
    <property type="component" value="Unassembled WGS sequence"/>
</dbReference>
<feature type="chain" id="PRO_5038995603" description="Secreted protein" evidence="1">
    <location>
        <begin position="29"/>
        <end position="359"/>
    </location>
</feature>
<evidence type="ECO:0000256" key="1">
    <source>
        <dbReference type="SAM" id="SignalP"/>
    </source>
</evidence>
<keyword evidence="3" id="KW-1185">Reference proteome</keyword>
<dbReference type="AlphaFoldDB" id="A0A930Y787"/>
<evidence type="ECO:0008006" key="4">
    <source>
        <dbReference type="Google" id="ProtNLM"/>
    </source>
</evidence>
<evidence type="ECO:0000313" key="2">
    <source>
        <dbReference type="EMBL" id="MBF4161782.1"/>
    </source>
</evidence>
<evidence type="ECO:0000313" key="3">
    <source>
        <dbReference type="Proteomes" id="UP000656804"/>
    </source>
</evidence>
<protein>
    <recommendedName>
        <fullName evidence="4">Secreted protein</fullName>
    </recommendedName>
</protein>
<accession>A0A930Y787</accession>
<organism evidence="2 3">
    <name type="scientific">Nocardioides acrostichi</name>
    <dbReference type="NCBI Taxonomy" id="2784339"/>
    <lineage>
        <taxon>Bacteria</taxon>
        <taxon>Bacillati</taxon>
        <taxon>Actinomycetota</taxon>
        <taxon>Actinomycetes</taxon>
        <taxon>Propionibacteriales</taxon>
        <taxon>Nocardioidaceae</taxon>
        <taxon>Nocardioides</taxon>
    </lineage>
</organism>
<proteinExistence type="predicted"/>
<comment type="caution">
    <text evidence="2">The sequence shown here is derived from an EMBL/GenBank/DDBJ whole genome shotgun (WGS) entry which is preliminary data.</text>
</comment>
<feature type="signal peptide" evidence="1">
    <location>
        <begin position="1"/>
        <end position="28"/>
    </location>
</feature>
<dbReference type="RefSeq" id="WP_194503040.1">
    <property type="nucleotide sequence ID" value="NZ_JADIVZ010000003.1"/>
</dbReference>
<sequence length="359" mass="37670">MLSLMLRTAATSVAALGVTLLAGPAAFAGGVGGGSGEGPSYTAGASHVTLSGDYSPAKQASVASPAPLCWWEPIDWSTDLDVTDPQAVKKYWDEEIRPWLTGHAAEGQLAVHYERFQEAIRAVKKGQDITWYQLEVDESQLHVTGSDSDPTQAAGYNEARALDAAGCGSGTQPGRYGPILVTMDWFVTGTQPDPVVKPEALAEYAYEVMDLVEPTLDWNPRIGALNEASLVNLPTWLWVDQPQAVGVRSVTATAGPVSATVTARTDGVSITSPAGTTECGIDAARTAYTRNASEADACTLSFDRASRGYPAGFPVEARTAWTAQWTSNVGESGSLAAKSVGRTTDIPVAESESLVTSVG</sequence>
<dbReference type="EMBL" id="JADIVZ010000003">
    <property type="protein sequence ID" value="MBF4161782.1"/>
    <property type="molecule type" value="Genomic_DNA"/>
</dbReference>
<keyword evidence="1" id="KW-0732">Signal</keyword>